<organism evidence="3 4">
    <name type="scientific">Discostella pseudostelligera</name>
    <dbReference type="NCBI Taxonomy" id="259834"/>
    <lineage>
        <taxon>Eukaryota</taxon>
        <taxon>Sar</taxon>
        <taxon>Stramenopiles</taxon>
        <taxon>Ochrophyta</taxon>
        <taxon>Bacillariophyta</taxon>
        <taxon>Coscinodiscophyceae</taxon>
        <taxon>Thalassiosirophycidae</taxon>
        <taxon>Stephanodiscales</taxon>
        <taxon>Stephanodiscaceae</taxon>
        <taxon>Discostella</taxon>
    </lineage>
</organism>
<evidence type="ECO:0000313" key="4">
    <source>
        <dbReference type="Proteomes" id="UP001530293"/>
    </source>
</evidence>
<keyword evidence="1" id="KW-0175">Coiled coil</keyword>
<dbReference type="EMBL" id="JALLBG020000189">
    <property type="protein sequence ID" value="KAL3760286.1"/>
    <property type="molecule type" value="Genomic_DNA"/>
</dbReference>
<evidence type="ECO:0000313" key="3">
    <source>
        <dbReference type="EMBL" id="KAL3760286.1"/>
    </source>
</evidence>
<dbReference type="Proteomes" id="UP001530293">
    <property type="component" value="Unassembled WGS sequence"/>
</dbReference>
<evidence type="ECO:0000256" key="2">
    <source>
        <dbReference type="SAM" id="MobiDB-lite"/>
    </source>
</evidence>
<dbReference type="AlphaFoldDB" id="A0ABD3MBX2"/>
<gene>
    <name evidence="3" type="ORF">ACHAWU_006284</name>
</gene>
<feature type="coiled-coil region" evidence="1">
    <location>
        <begin position="121"/>
        <end position="148"/>
    </location>
</feature>
<feature type="region of interest" description="Disordered" evidence="2">
    <location>
        <begin position="1"/>
        <end position="25"/>
    </location>
</feature>
<feature type="coiled-coil region" evidence="1">
    <location>
        <begin position="264"/>
        <end position="368"/>
    </location>
</feature>
<keyword evidence="4" id="KW-1185">Reference proteome</keyword>
<comment type="caution">
    <text evidence="3">The sequence shown here is derived from an EMBL/GenBank/DDBJ whole genome shotgun (WGS) entry which is preliminary data.</text>
</comment>
<proteinExistence type="predicted"/>
<feature type="compositionally biased region" description="Polar residues" evidence="2">
    <location>
        <begin position="13"/>
        <end position="25"/>
    </location>
</feature>
<sequence length="577" mass="65765">MPQRAPKSLYHATFSSRGSTPVSPVANSCCGPMDAPHESVVMDLTTVLNKREYEIRSLIQKNMALTKILQDQGRPITNSRVSTSTYGKLPSHYVEMRDDVGYPLYMQQEEHRMQLDGGGKLQSRDMMMESLQRENARMKEKTIALEKTVTTLTDEIDTYKEQLLISTTLTKKQSSFRKENERAINDLKEKNTDLWKKWKKEEYTVKCKDAVLNMQRQRLDELENLLQTYEEKFPNKVVDIRKLLARVDEGERLWSKIDMRESRFKERKSIIHNLREENANLKNDKKLLQEEVEQLKRCSTSLQLELLDTGDKIDMKWLMSQLRDKATLKEKNAELEEIIAGKGFTVKAAEAEQDLRKKEFELATQIEEINTVLGILRGHSKDIDNIETSKLINNLELALLMIGNKRQTNKRVGALVQSNATLKGQVAELEEIIQGQGYTVKAAAAEKDLRAKEVDLEAKVNTINDVLEALNDVIDGVVNNTEVTVLLRRLEDVLSKFSYQRDEIPLEIVSQHSIISEVGWNLGCLTYQPHDYAALAVAKSASTLTADDDRTLSSAKSDAEWTQLLSDASELDDSSEH</sequence>
<reference evidence="3 4" key="1">
    <citation type="submission" date="2024-10" db="EMBL/GenBank/DDBJ databases">
        <title>Updated reference genomes for cyclostephanoid diatoms.</title>
        <authorList>
            <person name="Roberts W.R."/>
            <person name="Alverson A.J."/>
        </authorList>
    </citation>
    <scope>NUCLEOTIDE SEQUENCE [LARGE SCALE GENOMIC DNA]</scope>
    <source>
        <strain evidence="3 4">AJA232-27</strain>
    </source>
</reference>
<accession>A0ABD3MBX2</accession>
<evidence type="ECO:0000256" key="1">
    <source>
        <dbReference type="SAM" id="Coils"/>
    </source>
</evidence>
<protein>
    <submittedName>
        <fullName evidence="3">Uncharacterized protein</fullName>
    </submittedName>
</protein>
<name>A0ABD3MBX2_9STRA</name>